<evidence type="ECO:0000313" key="2">
    <source>
        <dbReference type="Proteomes" id="UP000555564"/>
    </source>
</evidence>
<dbReference type="RefSeq" id="WP_184983668.1">
    <property type="nucleotide sequence ID" value="NZ_BAAALO010000038.1"/>
</dbReference>
<comment type="caution">
    <text evidence="1">The sequence shown here is derived from an EMBL/GenBank/DDBJ whole genome shotgun (WGS) entry which is preliminary data.</text>
</comment>
<proteinExistence type="predicted"/>
<dbReference type="Proteomes" id="UP000555564">
    <property type="component" value="Unassembled WGS sequence"/>
</dbReference>
<organism evidence="1 2">
    <name type="scientific">Sphaerisporangium rubeum</name>
    <dbReference type="NCBI Taxonomy" id="321317"/>
    <lineage>
        <taxon>Bacteria</taxon>
        <taxon>Bacillati</taxon>
        <taxon>Actinomycetota</taxon>
        <taxon>Actinomycetes</taxon>
        <taxon>Streptosporangiales</taxon>
        <taxon>Streptosporangiaceae</taxon>
        <taxon>Sphaerisporangium</taxon>
    </lineage>
</organism>
<accession>A0A7X0M9D6</accession>
<protein>
    <submittedName>
        <fullName evidence="1">Uncharacterized protein</fullName>
    </submittedName>
</protein>
<reference evidence="1 2" key="1">
    <citation type="submission" date="2020-08" db="EMBL/GenBank/DDBJ databases">
        <title>Sequencing the genomes of 1000 actinobacteria strains.</title>
        <authorList>
            <person name="Klenk H.-P."/>
        </authorList>
    </citation>
    <scope>NUCLEOTIDE SEQUENCE [LARGE SCALE GENOMIC DNA]</scope>
    <source>
        <strain evidence="1 2">DSM 44936</strain>
    </source>
</reference>
<keyword evidence="2" id="KW-1185">Reference proteome</keyword>
<gene>
    <name evidence="1" type="ORF">BJ992_004262</name>
</gene>
<evidence type="ECO:0000313" key="1">
    <source>
        <dbReference type="EMBL" id="MBB6474831.1"/>
    </source>
</evidence>
<dbReference type="AlphaFoldDB" id="A0A7X0M9D6"/>
<dbReference type="EMBL" id="JACHIU010000001">
    <property type="protein sequence ID" value="MBB6474831.1"/>
    <property type="molecule type" value="Genomic_DNA"/>
</dbReference>
<sequence length="100" mass="11291">MSAVDCVGESGKVRQRLTDLLGEFHLQAATHAASLLAPAQKPSKSARRRANDHRWWQLVLVARRLFATKGLQDVLELSQSDDKGFIACFRRFLGERLRTD</sequence>
<name>A0A7X0M9D6_9ACTN</name>